<evidence type="ECO:0000313" key="8">
    <source>
        <dbReference type="Proteomes" id="UP000008139"/>
    </source>
</evidence>
<reference evidence="7 8" key="1">
    <citation type="journal article" date="2011" name="Stand. Genomic Sci.">
        <title>Complete genome sequence of the thermophilic sulfur-reducer Hippea maritima type strain (MH(2)).</title>
        <authorList>
            <person name="Huntemann M."/>
            <person name="Lu M."/>
            <person name="Nolan M."/>
            <person name="Lapidus A."/>
            <person name="Lucas S."/>
            <person name="Hammon N."/>
            <person name="Deshpande S."/>
            <person name="Cheng J.F."/>
            <person name="Tapia R."/>
            <person name="Han C."/>
            <person name="Goodwin L."/>
            <person name="Pitluck S."/>
            <person name="Liolios K."/>
            <person name="Pagani I."/>
            <person name="Ivanova N."/>
            <person name="Ovchinikova G."/>
            <person name="Pati A."/>
            <person name="Chen A."/>
            <person name="Palaniappan K."/>
            <person name="Land M."/>
            <person name="Hauser L."/>
            <person name="Jeffries C.D."/>
            <person name="Detter J.C."/>
            <person name="Brambilla E.M."/>
            <person name="Rohde M."/>
            <person name="Spring S."/>
            <person name="Goker M."/>
            <person name="Woyke T."/>
            <person name="Bristow J."/>
            <person name="Eisen J.A."/>
            <person name="Markowitz V."/>
            <person name="Hugenholtz P."/>
            <person name="Kyrpides N.C."/>
            <person name="Klenk H.P."/>
            <person name="Mavromatis K."/>
        </authorList>
    </citation>
    <scope>NUCLEOTIDE SEQUENCE [LARGE SCALE GENOMIC DNA]</scope>
    <source>
        <strain evidence="8">ATCC 700847 / DSM 10411 / MH2</strain>
    </source>
</reference>
<dbReference type="GO" id="GO:0031119">
    <property type="term" value="P:tRNA pseudouridine synthesis"/>
    <property type="evidence" value="ECO:0007669"/>
    <property type="project" value="UniProtKB-UniRule"/>
</dbReference>
<dbReference type="HAMAP" id="MF_01080">
    <property type="entry name" value="TruB_bact"/>
    <property type="match status" value="1"/>
</dbReference>
<dbReference type="PANTHER" id="PTHR13767">
    <property type="entry name" value="TRNA-PSEUDOURIDINE SYNTHASE"/>
    <property type="match status" value="1"/>
</dbReference>
<dbReference type="EC" id="5.4.99.25" evidence="5"/>
<dbReference type="CDD" id="cd02573">
    <property type="entry name" value="PseudoU_synth_EcTruB"/>
    <property type="match status" value="1"/>
</dbReference>
<evidence type="ECO:0000256" key="3">
    <source>
        <dbReference type="ARBA" id="ARBA00022694"/>
    </source>
</evidence>
<dbReference type="Pfam" id="PF01509">
    <property type="entry name" value="TruB_N"/>
    <property type="match status" value="1"/>
</dbReference>
<keyword evidence="8" id="KW-1185">Reference proteome</keyword>
<accession>F2LVA8</accession>
<evidence type="ECO:0000259" key="6">
    <source>
        <dbReference type="Pfam" id="PF01509"/>
    </source>
</evidence>
<dbReference type="OrthoDB" id="9802309at2"/>
<proteinExistence type="inferred from homology"/>
<dbReference type="SUPFAM" id="SSF55120">
    <property type="entry name" value="Pseudouridine synthase"/>
    <property type="match status" value="1"/>
</dbReference>
<reference evidence="8" key="2">
    <citation type="submission" date="2011-03" db="EMBL/GenBank/DDBJ databases">
        <title>The complete genome of Hippea maritima DSM 10411.</title>
        <authorList>
            <consortium name="US DOE Joint Genome Institute (JGI-PGF)"/>
            <person name="Lucas S."/>
            <person name="Copeland A."/>
            <person name="Lapidus A."/>
            <person name="Bruce D."/>
            <person name="Goodwin L."/>
            <person name="Pitluck S."/>
            <person name="Peters L."/>
            <person name="Kyrpides N."/>
            <person name="Mavromatis K."/>
            <person name="Pagani I."/>
            <person name="Ivanova N."/>
            <person name="Mikhailova N."/>
            <person name="Lu M."/>
            <person name="Detter J.C."/>
            <person name="Tapia R."/>
            <person name="Han C."/>
            <person name="Land M."/>
            <person name="Hauser L."/>
            <person name="Markowitz V."/>
            <person name="Cheng J.-F."/>
            <person name="Hugenholtz P."/>
            <person name="Woyke T."/>
            <person name="Wu D."/>
            <person name="Spring S."/>
            <person name="Schroeder M."/>
            <person name="Brambilla E."/>
            <person name="Klenk H.-P."/>
            <person name="Eisen J.A."/>
        </authorList>
    </citation>
    <scope>NUCLEOTIDE SEQUENCE [LARGE SCALE GENOMIC DNA]</scope>
    <source>
        <strain evidence="8">ATCC 700847 / DSM 10411 / MH2</strain>
    </source>
</reference>
<dbReference type="EMBL" id="CP002606">
    <property type="protein sequence ID" value="AEA33692.1"/>
    <property type="molecule type" value="Genomic_DNA"/>
</dbReference>
<evidence type="ECO:0000256" key="5">
    <source>
        <dbReference type="HAMAP-Rule" id="MF_01080"/>
    </source>
</evidence>
<dbReference type="InParanoid" id="F2LVA8"/>
<dbReference type="InterPro" id="IPR002501">
    <property type="entry name" value="PsdUridine_synth_N"/>
</dbReference>
<comment type="catalytic activity">
    <reaction evidence="1 5">
        <text>uridine(55) in tRNA = pseudouridine(55) in tRNA</text>
        <dbReference type="Rhea" id="RHEA:42532"/>
        <dbReference type="Rhea" id="RHEA-COMP:10101"/>
        <dbReference type="Rhea" id="RHEA-COMP:10102"/>
        <dbReference type="ChEBI" id="CHEBI:65314"/>
        <dbReference type="ChEBI" id="CHEBI:65315"/>
        <dbReference type="EC" id="5.4.99.25"/>
    </reaction>
</comment>
<dbReference type="GO" id="GO:0160148">
    <property type="term" value="F:tRNA pseudouridine(55) synthase activity"/>
    <property type="evidence" value="ECO:0007669"/>
    <property type="project" value="UniProtKB-EC"/>
</dbReference>
<dbReference type="InterPro" id="IPR020103">
    <property type="entry name" value="PsdUridine_synth_cat_dom_sf"/>
</dbReference>
<evidence type="ECO:0000256" key="1">
    <source>
        <dbReference type="ARBA" id="ARBA00000385"/>
    </source>
</evidence>
<evidence type="ECO:0000313" key="7">
    <source>
        <dbReference type="EMBL" id="AEA33692.1"/>
    </source>
</evidence>
<protein>
    <recommendedName>
        <fullName evidence="5">tRNA pseudouridine synthase B</fullName>
        <ecNumber evidence="5">5.4.99.25</ecNumber>
    </recommendedName>
    <alternativeName>
        <fullName evidence="5">tRNA pseudouridine(55) synthase</fullName>
        <shortName evidence="5">Psi55 synthase</shortName>
    </alternativeName>
    <alternativeName>
        <fullName evidence="5">tRNA pseudouridylate synthase</fullName>
    </alternativeName>
    <alternativeName>
        <fullName evidence="5">tRNA-uridine isomerase</fullName>
    </alternativeName>
</protein>
<evidence type="ECO:0000256" key="4">
    <source>
        <dbReference type="ARBA" id="ARBA00023235"/>
    </source>
</evidence>
<gene>
    <name evidence="5" type="primary">truB</name>
    <name evidence="7" type="ordered locus">Hipma_0722</name>
</gene>
<sequence length="283" mass="31719">MKNSVILIDKPSGITSFDVIRKLRKITGIKKIGHAGVLDKMASGLLVCATNQATKLLSIFENGYKVYLAEFSFGLRSDTYDIWGRILENRGIKSIDGDELNKVIGEFVGKIKQKPPPFSNVRINGKRLYRYALEGESVEVKEREVYIHSIDILSVKQNRAVLRITCSKGTYVRSLANDIGNRLGIGGVVSSLRRLYVHPFSVDDAGDVYNPNVLEVSKALSFMPKIVVELNMMSKIKNGFPICKILKCFELESDFYKIVGPSEETVAVIEKVHKGYSYRVIFT</sequence>
<keyword evidence="4 5" id="KW-0413">Isomerase</keyword>
<dbReference type="KEGG" id="hmr:Hipma_0722"/>
<evidence type="ECO:0000256" key="2">
    <source>
        <dbReference type="ARBA" id="ARBA00005642"/>
    </source>
</evidence>
<dbReference type="NCBIfam" id="TIGR00431">
    <property type="entry name" value="TruB"/>
    <property type="match status" value="1"/>
</dbReference>
<name>F2LVA8_HIPMA</name>
<keyword evidence="3 5" id="KW-0819">tRNA processing</keyword>
<dbReference type="eggNOG" id="COG0130">
    <property type="taxonomic scope" value="Bacteria"/>
</dbReference>
<dbReference type="HOGENOM" id="CLU_032087_2_0_7"/>
<dbReference type="FunCoup" id="F2LVA8">
    <property type="interactions" value="418"/>
</dbReference>
<comment type="function">
    <text evidence="5">Responsible for synthesis of pseudouridine from uracil-55 in the psi GC loop of transfer RNAs.</text>
</comment>
<dbReference type="PANTHER" id="PTHR13767:SF2">
    <property type="entry name" value="PSEUDOURIDYLATE SYNTHASE TRUB1"/>
    <property type="match status" value="1"/>
</dbReference>
<dbReference type="Gene3D" id="3.30.2350.10">
    <property type="entry name" value="Pseudouridine synthase"/>
    <property type="match status" value="1"/>
</dbReference>
<dbReference type="STRING" id="760142.Hipma_0722"/>
<dbReference type="AlphaFoldDB" id="F2LVA8"/>
<organism evidence="7 8">
    <name type="scientific">Hippea maritima (strain ATCC 700847 / DSM 10411 / MH2)</name>
    <dbReference type="NCBI Taxonomy" id="760142"/>
    <lineage>
        <taxon>Bacteria</taxon>
        <taxon>Pseudomonadati</taxon>
        <taxon>Campylobacterota</taxon>
        <taxon>Desulfurellia</taxon>
        <taxon>Desulfurellales</taxon>
        <taxon>Hippeaceae</taxon>
        <taxon>Hippea</taxon>
    </lineage>
</organism>
<dbReference type="Proteomes" id="UP000008139">
    <property type="component" value="Chromosome"/>
</dbReference>
<dbReference type="RefSeq" id="WP_013681733.1">
    <property type="nucleotide sequence ID" value="NC_015318.1"/>
</dbReference>
<comment type="similarity">
    <text evidence="2 5">Belongs to the pseudouridine synthase TruB family. Type 1 subfamily.</text>
</comment>
<feature type="domain" description="Pseudouridine synthase II N-terminal" evidence="6">
    <location>
        <begin position="24"/>
        <end position="172"/>
    </location>
</feature>
<dbReference type="GO" id="GO:0003723">
    <property type="term" value="F:RNA binding"/>
    <property type="evidence" value="ECO:0007669"/>
    <property type="project" value="InterPro"/>
</dbReference>
<dbReference type="GO" id="GO:1990481">
    <property type="term" value="P:mRNA pseudouridine synthesis"/>
    <property type="evidence" value="ECO:0007669"/>
    <property type="project" value="TreeGrafter"/>
</dbReference>
<feature type="active site" description="Nucleophile" evidence="5">
    <location>
        <position position="39"/>
    </location>
</feature>
<dbReference type="InterPro" id="IPR014780">
    <property type="entry name" value="tRNA_psdUridine_synth_TruB"/>
</dbReference>